<dbReference type="Gene3D" id="2.60.40.10">
    <property type="entry name" value="Immunoglobulins"/>
    <property type="match status" value="4"/>
</dbReference>
<dbReference type="InterPro" id="IPR003006">
    <property type="entry name" value="Ig/MHC_CS"/>
</dbReference>
<dbReference type="OMA" id="VEILISW"/>
<dbReference type="Proteomes" id="UP000694392">
    <property type="component" value="Unplaced"/>
</dbReference>
<keyword evidence="5" id="KW-1185">Reference proteome</keyword>
<dbReference type="InterPro" id="IPR036179">
    <property type="entry name" value="Ig-like_dom_sf"/>
</dbReference>
<dbReference type="Pfam" id="PF07654">
    <property type="entry name" value="C1-set"/>
    <property type="match status" value="4"/>
</dbReference>
<keyword evidence="2" id="KW-0472">Membrane</keyword>
<evidence type="ECO:0000259" key="3">
    <source>
        <dbReference type="PROSITE" id="PS50835"/>
    </source>
</evidence>
<feature type="domain" description="Ig-like" evidence="3">
    <location>
        <begin position="128"/>
        <end position="220"/>
    </location>
</feature>
<dbReference type="PROSITE" id="PS00290">
    <property type="entry name" value="IG_MHC"/>
    <property type="match status" value="3"/>
</dbReference>
<dbReference type="SMART" id="SM00407">
    <property type="entry name" value="IGc1"/>
    <property type="match status" value="3"/>
</dbReference>
<dbReference type="InterPro" id="IPR050380">
    <property type="entry name" value="Immune_Resp_Modulators"/>
</dbReference>
<dbReference type="CDD" id="cd00098">
    <property type="entry name" value="IgC1"/>
    <property type="match status" value="1"/>
</dbReference>
<reference evidence="4" key="1">
    <citation type="submission" date="2025-08" db="UniProtKB">
        <authorList>
            <consortium name="Ensembl"/>
        </authorList>
    </citation>
    <scope>IDENTIFICATION</scope>
</reference>
<feature type="domain" description="Ig-like" evidence="3">
    <location>
        <begin position="18"/>
        <end position="120"/>
    </location>
</feature>
<evidence type="ECO:0000256" key="2">
    <source>
        <dbReference type="SAM" id="Phobius"/>
    </source>
</evidence>
<sequence>MEKKTVQKSKDKDTVKVPSVSLVLPSPTLRTPNAIVWLACNVSGFSPAEILIQWKRDNSCIDPLEYFTQSPVAQVENATVFSTQSLLKIPASEWRSGSLYTCLVGHESLSSMINDSKTVFNFLKPNPPQVKDFHALDSEEHNMVTCFASGFSPKDIDIQWRVKGKHHNCTSGSSPVALGDGKFQQNCSLVLDTEDWKKSGTYTCHVNHTSTNTVIEKKLKIEGTNLDPFSDNKTIISTQLPSFEDLFINQTAALTCTTPLVDATINWTMDGEPVDPESVRTKVLNHTGGSLSLQSQLWVNLNEWNATGKFSCMINSSSGETEQHIKRKKGPLKPPKISLLPLPSKEACGDENVNLTLLCVIQDFYPEEIFMRWQEEDEPMNEDEEDGPRVLSCDHGSQQCSLVSKMAISKSEWMLGISYTCLVFHTSSEKFIARSVNSYTDSWDCAVAGVTRCEVRDDNSDEYSELDETNCVWTRVSTFIALFLITLFYSGFVTFIKVK</sequence>
<evidence type="ECO:0000256" key="1">
    <source>
        <dbReference type="ARBA" id="ARBA00023319"/>
    </source>
</evidence>
<dbReference type="SUPFAM" id="SSF48726">
    <property type="entry name" value="Immunoglobulin"/>
    <property type="match status" value="4"/>
</dbReference>
<dbReference type="InterPro" id="IPR007110">
    <property type="entry name" value="Ig-like_dom"/>
</dbReference>
<accession>A0A8D0G0L8</accession>
<reference evidence="4" key="2">
    <citation type="submission" date="2025-09" db="UniProtKB">
        <authorList>
            <consortium name="Ensembl"/>
        </authorList>
    </citation>
    <scope>IDENTIFICATION</scope>
</reference>
<dbReference type="Ensembl" id="ENSSPUT00000000845.1">
    <property type="protein sequence ID" value="ENSSPUP00000000802.1"/>
    <property type="gene ID" value="ENSSPUG00000000656.1"/>
</dbReference>
<dbReference type="PANTHER" id="PTHR23411">
    <property type="entry name" value="TAPASIN"/>
    <property type="match status" value="1"/>
</dbReference>
<evidence type="ECO:0000313" key="5">
    <source>
        <dbReference type="Proteomes" id="UP000694392"/>
    </source>
</evidence>
<keyword evidence="2" id="KW-0812">Transmembrane</keyword>
<proteinExistence type="predicted"/>
<name>A0A8D0G0L8_SPHPU</name>
<dbReference type="AlphaFoldDB" id="A0A8D0G0L8"/>
<organism evidence="4 5">
    <name type="scientific">Sphenodon punctatus</name>
    <name type="common">Tuatara</name>
    <name type="synonym">Hatteria punctata</name>
    <dbReference type="NCBI Taxonomy" id="8508"/>
    <lineage>
        <taxon>Eukaryota</taxon>
        <taxon>Metazoa</taxon>
        <taxon>Chordata</taxon>
        <taxon>Craniata</taxon>
        <taxon>Vertebrata</taxon>
        <taxon>Euteleostomi</taxon>
        <taxon>Lepidosauria</taxon>
        <taxon>Sphenodontia</taxon>
        <taxon>Sphenodontidae</taxon>
        <taxon>Sphenodon</taxon>
    </lineage>
</organism>
<keyword evidence="2" id="KW-1133">Transmembrane helix</keyword>
<feature type="transmembrane region" description="Helical" evidence="2">
    <location>
        <begin position="472"/>
        <end position="496"/>
    </location>
</feature>
<protein>
    <recommendedName>
        <fullName evidence="3">Ig-like domain-containing protein</fullName>
    </recommendedName>
</protein>
<feature type="domain" description="Ig-like" evidence="3">
    <location>
        <begin position="335"/>
        <end position="437"/>
    </location>
</feature>
<evidence type="ECO:0000313" key="4">
    <source>
        <dbReference type="Ensembl" id="ENSSPUP00000000802.1"/>
    </source>
</evidence>
<dbReference type="InterPro" id="IPR003597">
    <property type="entry name" value="Ig_C1-set"/>
</dbReference>
<feature type="domain" description="Ig-like" evidence="3">
    <location>
        <begin position="249"/>
        <end position="326"/>
    </location>
</feature>
<dbReference type="InterPro" id="IPR013783">
    <property type="entry name" value="Ig-like_fold"/>
</dbReference>
<keyword evidence="1" id="KW-0393">Immunoglobulin domain</keyword>
<dbReference type="PROSITE" id="PS50835">
    <property type="entry name" value="IG_LIKE"/>
    <property type="match status" value="4"/>
</dbReference>
<dbReference type="GeneTree" id="ENSGT00940000163371"/>